<dbReference type="AlphaFoldDB" id="A0A839EYH6"/>
<dbReference type="SUPFAM" id="SSF88659">
    <property type="entry name" value="Sigma3 and sigma4 domains of RNA polymerase sigma factors"/>
    <property type="match status" value="2"/>
</dbReference>
<dbReference type="Pfam" id="PF04539">
    <property type="entry name" value="Sigma70_r3"/>
    <property type="match status" value="1"/>
</dbReference>
<evidence type="ECO:0000259" key="5">
    <source>
        <dbReference type="PROSITE" id="PS00716"/>
    </source>
</evidence>
<gene>
    <name evidence="6" type="ORF">FHW12_003061</name>
</gene>
<evidence type="ECO:0000313" key="7">
    <source>
        <dbReference type="Proteomes" id="UP000550401"/>
    </source>
</evidence>
<sequence length="288" mass="31683">MPDAPDPHAHDEILDLVEAIEPQDEEARSSASAYLGEIGYIELLGAREEWALAERVQAGDADARRRLIEANLRLVVSVARSYVGRGVPLMDLIAEGNLGLIRAVGKFDPARRLRFSTYAVWWIREAVQSAVMNQGRTVRLPVHVLRELAQVLRAERELAARIGAAPSLDQIAEVVGKSVQDVAELFRVSERVDSLDALDAGERALIGTIQDGDDGANEPAAVIGSERLADLIGRLNERQRLVLQRRFGLDGTPVQSLADIGRDLGISRERARQIQEEGLKRLRKLAAQ</sequence>
<keyword evidence="3" id="KW-0238">DNA-binding</keyword>
<name>A0A839EYH6_9GAMM</name>
<dbReference type="PROSITE" id="PS00716">
    <property type="entry name" value="SIGMA70_2"/>
    <property type="match status" value="1"/>
</dbReference>
<dbReference type="InterPro" id="IPR036388">
    <property type="entry name" value="WH-like_DNA-bd_sf"/>
</dbReference>
<dbReference type="Pfam" id="PF04542">
    <property type="entry name" value="Sigma70_r2"/>
    <property type="match status" value="1"/>
</dbReference>
<dbReference type="CDD" id="cd06171">
    <property type="entry name" value="Sigma70_r4"/>
    <property type="match status" value="1"/>
</dbReference>
<dbReference type="InterPro" id="IPR050239">
    <property type="entry name" value="Sigma-70_RNA_pol_init_factors"/>
</dbReference>
<evidence type="ECO:0000256" key="1">
    <source>
        <dbReference type="ARBA" id="ARBA00023015"/>
    </source>
</evidence>
<dbReference type="GO" id="GO:0003677">
    <property type="term" value="F:DNA binding"/>
    <property type="evidence" value="ECO:0007669"/>
    <property type="project" value="UniProtKB-KW"/>
</dbReference>
<dbReference type="InterPro" id="IPR014284">
    <property type="entry name" value="RNA_pol_sigma-70_dom"/>
</dbReference>
<evidence type="ECO:0000256" key="4">
    <source>
        <dbReference type="ARBA" id="ARBA00023163"/>
    </source>
</evidence>
<dbReference type="NCBIfam" id="TIGR02937">
    <property type="entry name" value="sigma70-ECF"/>
    <property type="match status" value="1"/>
</dbReference>
<dbReference type="InterPro" id="IPR013325">
    <property type="entry name" value="RNA_pol_sigma_r2"/>
</dbReference>
<dbReference type="InterPro" id="IPR000943">
    <property type="entry name" value="RNA_pol_sigma70"/>
</dbReference>
<dbReference type="RefSeq" id="WP_182531874.1">
    <property type="nucleotide sequence ID" value="NZ_JACGXL010000005.1"/>
</dbReference>
<comment type="caution">
    <text evidence="6">The sequence shown here is derived from an EMBL/GenBank/DDBJ whole genome shotgun (WGS) entry which is preliminary data.</text>
</comment>
<dbReference type="Pfam" id="PF00140">
    <property type="entry name" value="Sigma70_r1_2"/>
    <property type="match status" value="1"/>
</dbReference>
<protein>
    <submittedName>
        <fullName evidence="6">RNA polymerase nonessential primary-like sigma factor</fullName>
    </submittedName>
</protein>
<dbReference type="PIRSF" id="PIRSF000770">
    <property type="entry name" value="RNA_pol_sigma-SigE/K"/>
    <property type="match status" value="1"/>
</dbReference>
<dbReference type="EMBL" id="JACGXL010000005">
    <property type="protein sequence ID" value="MBA8888825.1"/>
    <property type="molecule type" value="Genomic_DNA"/>
</dbReference>
<evidence type="ECO:0000256" key="2">
    <source>
        <dbReference type="ARBA" id="ARBA00023082"/>
    </source>
</evidence>
<dbReference type="InterPro" id="IPR007627">
    <property type="entry name" value="RNA_pol_sigma70_r2"/>
</dbReference>
<reference evidence="6 7" key="1">
    <citation type="submission" date="2020-07" db="EMBL/GenBank/DDBJ databases">
        <title>Genomic Encyclopedia of Type Strains, Phase IV (KMG-V): Genome sequencing to study the core and pangenomes of soil and plant-associated prokaryotes.</title>
        <authorList>
            <person name="Whitman W."/>
        </authorList>
    </citation>
    <scope>NUCLEOTIDE SEQUENCE [LARGE SCALE GENOMIC DNA]</scope>
    <source>
        <strain evidence="6 7">RH2WT43</strain>
    </source>
</reference>
<dbReference type="PRINTS" id="PR00046">
    <property type="entry name" value="SIGMA70FCT"/>
</dbReference>
<keyword evidence="4" id="KW-0804">Transcription</keyword>
<keyword evidence="1" id="KW-0805">Transcription regulation</keyword>
<dbReference type="InterPro" id="IPR007624">
    <property type="entry name" value="RNA_pol_sigma70_r3"/>
</dbReference>
<dbReference type="InterPro" id="IPR009042">
    <property type="entry name" value="RNA_pol_sigma70_r1_2"/>
</dbReference>
<dbReference type="InterPro" id="IPR013324">
    <property type="entry name" value="RNA_pol_sigma_r3/r4-like"/>
</dbReference>
<keyword evidence="7" id="KW-1185">Reference proteome</keyword>
<dbReference type="PANTHER" id="PTHR30603">
    <property type="entry name" value="RNA POLYMERASE SIGMA FACTOR RPO"/>
    <property type="match status" value="1"/>
</dbReference>
<evidence type="ECO:0000313" key="6">
    <source>
        <dbReference type="EMBL" id="MBA8888825.1"/>
    </source>
</evidence>
<dbReference type="SUPFAM" id="SSF88946">
    <property type="entry name" value="Sigma2 domain of RNA polymerase sigma factors"/>
    <property type="match status" value="1"/>
</dbReference>
<keyword evidence="2" id="KW-0731">Sigma factor</keyword>
<accession>A0A839EYH6</accession>
<feature type="domain" description="RNA polymerase sigma-70" evidence="5">
    <location>
        <begin position="256"/>
        <end position="282"/>
    </location>
</feature>
<dbReference type="Pfam" id="PF04545">
    <property type="entry name" value="Sigma70_r4"/>
    <property type="match status" value="1"/>
</dbReference>
<dbReference type="GO" id="GO:0006352">
    <property type="term" value="P:DNA-templated transcription initiation"/>
    <property type="evidence" value="ECO:0007669"/>
    <property type="project" value="InterPro"/>
</dbReference>
<dbReference type="InterPro" id="IPR007630">
    <property type="entry name" value="RNA_pol_sigma70_r4"/>
</dbReference>
<proteinExistence type="predicted"/>
<dbReference type="Gene3D" id="1.10.10.10">
    <property type="entry name" value="Winged helix-like DNA-binding domain superfamily/Winged helix DNA-binding domain"/>
    <property type="match status" value="2"/>
</dbReference>
<evidence type="ECO:0000256" key="3">
    <source>
        <dbReference type="ARBA" id="ARBA00023125"/>
    </source>
</evidence>
<dbReference type="PANTHER" id="PTHR30603:SF67">
    <property type="entry name" value="RNA POLYMERASE SIGMA FACTOR RPOS"/>
    <property type="match status" value="1"/>
</dbReference>
<organism evidence="6 7">
    <name type="scientific">Dokdonella fugitiva</name>
    <dbReference type="NCBI Taxonomy" id="328517"/>
    <lineage>
        <taxon>Bacteria</taxon>
        <taxon>Pseudomonadati</taxon>
        <taxon>Pseudomonadota</taxon>
        <taxon>Gammaproteobacteria</taxon>
        <taxon>Lysobacterales</taxon>
        <taxon>Rhodanobacteraceae</taxon>
        <taxon>Dokdonella</taxon>
    </lineage>
</organism>
<dbReference type="Gene3D" id="1.10.601.10">
    <property type="entry name" value="RNA Polymerase Primary Sigma Factor"/>
    <property type="match status" value="1"/>
</dbReference>
<dbReference type="Proteomes" id="UP000550401">
    <property type="component" value="Unassembled WGS sequence"/>
</dbReference>
<dbReference type="GO" id="GO:0016987">
    <property type="term" value="F:sigma factor activity"/>
    <property type="evidence" value="ECO:0007669"/>
    <property type="project" value="UniProtKB-KW"/>
</dbReference>